<dbReference type="InterPro" id="IPR029021">
    <property type="entry name" value="Prot-tyrosine_phosphatase-like"/>
</dbReference>
<feature type="compositionally biased region" description="Low complexity" evidence="1">
    <location>
        <begin position="339"/>
        <end position="370"/>
    </location>
</feature>
<sequence>MNHPDAFYDDFGPLNLALLFRFCQFLHALVLHHGPGGSGQQAQQQTLHQRGSKESSKRRLTGRLLHVRRKGVQIQMVGLFAHFDADEYEHFERVENGDLNFIDGSTPNEAIVLRFLDVVDSAKELTEWSRKRKWRSAAKKMPKLNGVSNAEKGTKAKQINNRTGHQVETEQEMNPTMRIKRDLYGARGGKNYYSCRKNAKRHRISQHKIPLQEAQDGSIKRIKLTEAELAQKDCAMKAQQAETAAKAGGKDKTVHVALGYSCRKNAKRHRISQHKIPLQEAQDGSIKRIKLTEAELAQKDCAMKAQQAETAAKAGGKDKTEDYGRAQDGGGAFIDHHQQQQQEHQFRNVQPQQHQRQQQQQTMYSSAAAAADDHHHAHHRFQHGDSVAGAPSAAASFYQPSQPSDSETRPEAFNAGGDGVFDGIRKAPQGTAAAPKGTKKSHKASTNPPAHFCPHCGRGLSSDYSLKRNCQSCPKLLGKEGGAGGGGGKKKGFEKAIDELHQIICDPDSRMTESPLADGS</sequence>
<dbReference type="Proteomes" id="UP000887572">
    <property type="component" value="Unplaced"/>
</dbReference>
<evidence type="ECO:0000313" key="3">
    <source>
        <dbReference type="WBParaSite" id="Gr19_v10_g4495.t1"/>
    </source>
</evidence>
<reference evidence="3" key="1">
    <citation type="submission" date="2022-11" db="UniProtKB">
        <authorList>
            <consortium name="WormBaseParasite"/>
        </authorList>
    </citation>
    <scope>IDENTIFICATION</scope>
</reference>
<feature type="region of interest" description="Disordered" evidence="1">
    <location>
        <begin position="37"/>
        <end position="60"/>
    </location>
</feature>
<evidence type="ECO:0000313" key="2">
    <source>
        <dbReference type="Proteomes" id="UP000887572"/>
    </source>
</evidence>
<feature type="compositionally biased region" description="Basic and acidic residues" evidence="1">
    <location>
        <begin position="315"/>
        <end position="325"/>
    </location>
</feature>
<protein>
    <submittedName>
        <fullName evidence="3">Uncharacterized protein</fullName>
    </submittedName>
</protein>
<accession>A0A914HVA1</accession>
<name>A0A914HVA1_GLORO</name>
<dbReference type="Gene3D" id="3.90.190.10">
    <property type="entry name" value="Protein tyrosine phosphatase superfamily"/>
    <property type="match status" value="1"/>
</dbReference>
<dbReference type="AlphaFoldDB" id="A0A914HVA1"/>
<organism evidence="2 3">
    <name type="scientific">Globodera rostochiensis</name>
    <name type="common">Golden nematode worm</name>
    <name type="synonym">Heterodera rostochiensis</name>
    <dbReference type="NCBI Taxonomy" id="31243"/>
    <lineage>
        <taxon>Eukaryota</taxon>
        <taxon>Metazoa</taxon>
        <taxon>Ecdysozoa</taxon>
        <taxon>Nematoda</taxon>
        <taxon>Chromadorea</taxon>
        <taxon>Rhabditida</taxon>
        <taxon>Tylenchina</taxon>
        <taxon>Tylenchomorpha</taxon>
        <taxon>Tylenchoidea</taxon>
        <taxon>Heteroderidae</taxon>
        <taxon>Heteroderinae</taxon>
        <taxon>Globodera</taxon>
    </lineage>
</organism>
<feature type="region of interest" description="Disordered" evidence="1">
    <location>
        <begin position="311"/>
        <end position="452"/>
    </location>
</feature>
<dbReference type="WBParaSite" id="Gr19_v10_g4495.t1">
    <property type="protein sequence ID" value="Gr19_v10_g4495.t1"/>
    <property type="gene ID" value="Gr19_v10_g4495"/>
</dbReference>
<evidence type="ECO:0000256" key="1">
    <source>
        <dbReference type="SAM" id="MobiDB-lite"/>
    </source>
</evidence>
<keyword evidence="2" id="KW-1185">Reference proteome</keyword>
<feature type="compositionally biased region" description="Low complexity" evidence="1">
    <location>
        <begin position="40"/>
        <end position="49"/>
    </location>
</feature>
<proteinExistence type="predicted"/>